<comment type="caution">
    <text evidence="1">The sequence shown here is derived from an EMBL/GenBank/DDBJ whole genome shotgun (WGS) entry which is preliminary data.</text>
</comment>
<keyword evidence="2" id="KW-1185">Reference proteome</keyword>
<reference evidence="1" key="1">
    <citation type="journal article" date="2023" name="G3 (Bethesda)">
        <title>A reference genome for the long-term kleptoplast-retaining sea slug Elysia crispata morphotype clarki.</title>
        <authorList>
            <person name="Eastman K.E."/>
            <person name="Pendleton A.L."/>
            <person name="Shaikh M.A."/>
            <person name="Suttiyut T."/>
            <person name="Ogas R."/>
            <person name="Tomko P."/>
            <person name="Gavelis G."/>
            <person name="Widhalm J.R."/>
            <person name="Wisecaver J.H."/>
        </authorList>
    </citation>
    <scope>NUCLEOTIDE SEQUENCE</scope>
    <source>
        <strain evidence="1">ECLA1</strain>
    </source>
</reference>
<gene>
    <name evidence="1" type="ORF">RRG08_046233</name>
</gene>
<protein>
    <submittedName>
        <fullName evidence="1">Uncharacterized protein</fullName>
    </submittedName>
</protein>
<dbReference type="AlphaFoldDB" id="A0AAE0YVK6"/>
<name>A0AAE0YVK6_9GAST</name>
<evidence type="ECO:0000313" key="2">
    <source>
        <dbReference type="Proteomes" id="UP001283361"/>
    </source>
</evidence>
<dbReference type="Proteomes" id="UP001283361">
    <property type="component" value="Unassembled WGS sequence"/>
</dbReference>
<sequence length="222" mass="24140">MPCWKRLPHTISFQLLGIVKLFGIIDRSVMPAHLDLPLLDSIVLPQQFSVPACRGLEMLGNRDPRALAFIGTIHLPALPVGQQAFGSFALDGVFVQPAPLHVAYAAEVQVLPTLPVLPMQIPGLVQEAPVFPGAAMLPQASYVNPHLQPPIEILARTFHDPYDLVSGSGDSVQASTSIQTTASDSNLHQCRSRKQEDREVIVIENSSEEVAVILRTISGRMM</sequence>
<proteinExistence type="predicted"/>
<accession>A0AAE0YVK6</accession>
<dbReference type="EMBL" id="JAWDGP010005303">
    <property type="protein sequence ID" value="KAK3757923.1"/>
    <property type="molecule type" value="Genomic_DNA"/>
</dbReference>
<organism evidence="1 2">
    <name type="scientific">Elysia crispata</name>
    <name type="common">lettuce slug</name>
    <dbReference type="NCBI Taxonomy" id="231223"/>
    <lineage>
        <taxon>Eukaryota</taxon>
        <taxon>Metazoa</taxon>
        <taxon>Spiralia</taxon>
        <taxon>Lophotrochozoa</taxon>
        <taxon>Mollusca</taxon>
        <taxon>Gastropoda</taxon>
        <taxon>Heterobranchia</taxon>
        <taxon>Euthyneura</taxon>
        <taxon>Panpulmonata</taxon>
        <taxon>Sacoglossa</taxon>
        <taxon>Placobranchoidea</taxon>
        <taxon>Plakobranchidae</taxon>
        <taxon>Elysia</taxon>
    </lineage>
</organism>
<evidence type="ECO:0000313" key="1">
    <source>
        <dbReference type="EMBL" id="KAK3757923.1"/>
    </source>
</evidence>